<dbReference type="EMBL" id="JSVA01000011">
    <property type="protein sequence ID" value="KOF02542.1"/>
    <property type="molecule type" value="Genomic_DNA"/>
</dbReference>
<sequence length="167" mass="19148">MSKEKKQILDKSQIEQKIRRMAYEIYEQNHELKQIILVGVAENGLKISSMLKKEIESISKISVHVAKLSVEKDAPVQPQVQFSDFPEIEQFTMVLVDDVMNSGRTMIYALDPFLKMGAKKIQTAVLVNRSHKRFPISVDYKGLELATTIQEHIQVNLTDSDFSAYLY</sequence>
<dbReference type="Gene3D" id="3.40.50.2020">
    <property type="match status" value="1"/>
</dbReference>
<dbReference type="SUPFAM" id="SSF53271">
    <property type="entry name" value="PRTase-like"/>
    <property type="match status" value="1"/>
</dbReference>
<dbReference type="OrthoDB" id="664757at2"/>
<name>A0A0L8AK00_9BACT</name>
<accession>A0A0L8AK00</accession>
<evidence type="ECO:0000313" key="2">
    <source>
        <dbReference type="EMBL" id="KOF02542.1"/>
    </source>
</evidence>
<keyword evidence="3" id="KW-1185">Reference proteome</keyword>
<dbReference type="CDD" id="cd06223">
    <property type="entry name" value="PRTases_typeI"/>
    <property type="match status" value="1"/>
</dbReference>
<evidence type="ECO:0000259" key="1">
    <source>
        <dbReference type="Pfam" id="PF00156"/>
    </source>
</evidence>
<organism evidence="2 3">
    <name type="scientific">Roseivirga seohaensis subsp. aquiponti</name>
    <dbReference type="NCBI Taxonomy" id="1566026"/>
    <lineage>
        <taxon>Bacteria</taxon>
        <taxon>Pseudomonadati</taxon>
        <taxon>Bacteroidota</taxon>
        <taxon>Cytophagia</taxon>
        <taxon>Cytophagales</taxon>
        <taxon>Roseivirgaceae</taxon>
        <taxon>Roseivirga</taxon>
    </lineage>
</organism>
<dbReference type="InterPro" id="IPR029057">
    <property type="entry name" value="PRTase-like"/>
</dbReference>
<protein>
    <recommendedName>
        <fullName evidence="1">Phosphoribosyltransferase domain-containing protein</fullName>
    </recommendedName>
</protein>
<dbReference type="PANTHER" id="PTHR11608">
    <property type="entry name" value="BIFUNCTIONAL PROTEIN PYRR"/>
    <property type="match status" value="1"/>
</dbReference>
<evidence type="ECO:0000313" key="3">
    <source>
        <dbReference type="Proteomes" id="UP000036908"/>
    </source>
</evidence>
<dbReference type="PATRIC" id="fig|1566026.4.peg.580"/>
<proteinExistence type="predicted"/>
<dbReference type="AlphaFoldDB" id="A0A0L8AK00"/>
<gene>
    <name evidence="2" type="ORF">OB69_11470</name>
</gene>
<dbReference type="PANTHER" id="PTHR11608:SF0">
    <property type="entry name" value="BIFUNCTIONAL PROTEIN PYRR"/>
    <property type="match status" value="1"/>
</dbReference>
<comment type="caution">
    <text evidence="2">The sequence shown here is derived from an EMBL/GenBank/DDBJ whole genome shotgun (WGS) entry which is preliminary data.</text>
</comment>
<feature type="domain" description="Phosphoribosyltransferase" evidence="1">
    <location>
        <begin position="6"/>
        <end position="157"/>
    </location>
</feature>
<reference evidence="3" key="1">
    <citation type="submission" date="2014-11" db="EMBL/GenBank/DDBJ databases">
        <title>Genome sequencing of Roseivirga sp. D-25.</title>
        <authorList>
            <person name="Selvaratnam C."/>
            <person name="Thevarajoo S."/>
            <person name="Goh K.M."/>
            <person name="Eee R."/>
            <person name="Chan K.-G."/>
            <person name="Chong C.S."/>
        </authorList>
    </citation>
    <scope>NUCLEOTIDE SEQUENCE [LARGE SCALE GENOMIC DNA]</scope>
    <source>
        <strain evidence="3">D-25</strain>
    </source>
</reference>
<dbReference type="RefSeq" id="WP_053223877.1">
    <property type="nucleotide sequence ID" value="NZ_JSVA01000011.1"/>
</dbReference>
<dbReference type="InterPro" id="IPR050137">
    <property type="entry name" value="PyrR_bifunctional"/>
</dbReference>
<dbReference type="Proteomes" id="UP000036908">
    <property type="component" value="Unassembled WGS sequence"/>
</dbReference>
<dbReference type="InterPro" id="IPR000836">
    <property type="entry name" value="PRTase_dom"/>
</dbReference>
<dbReference type="Pfam" id="PF00156">
    <property type="entry name" value="Pribosyltran"/>
    <property type="match status" value="1"/>
</dbReference>